<evidence type="ECO:0000313" key="1">
    <source>
        <dbReference type="EnsemblPlants" id="TuG1812G0400001329.01.T01"/>
    </source>
</evidence>
<evidence type="ECO:0000313" key="2">
    <source>
        <dbReference type="Proteomes" id="UP000015106"/>
    </source>
</evidence>
<reference evidence="1" key="3">
    <citation type="submission" date="2022-06" db="UniProtKB">
        <authorList>
            <consortium name="EnsemblPlants"/>
        </authorList>
    </citation>
    <scope>IDENTIFICATION</scope>
</reference>
<reference evidence="1" key="2">
    <citation type="submission" date="2018-03" db="EMBL/GenBank/DDBJ databases">
        <title>The Triticum urartu genome reveals the dynamic nature of wheat genome evolution.</title>
        <authorList>
            <person name="Ling H."/>
            <person name="Ma B."/>
            <person name="Shi X."/>
            <person name="Liu H."/>
            <person name="Dong L."/>
            <person name="Sun H."/>
            <person name="Cao Y."/>
            <person name="Gao Q."/>
            <person name="Zheng S."/>
            <person name="Li Y."/>
            <person name="Yu Y."/>
            <person name="Du H."/>
            <person name="Qi M."/>
            <person name="Li Y."/>
            <person name="Yu H."/>
            <person name="Cui Y."/>
            <person name="Wang N."/>
            <person name="Chen C."/>
            <person name="Wu H."/>
            <person name="Zhao Y."/>
            <person name="Zhang J."/>
            <person name="Li Y."/>
            <person name="Zhou W."/>
            <person name="Zhang B."/>
            <person name="Hu W."/>
            <person name="Eijk M."/>
            <person name="Tang J."/>
            <person name="Witsenboer H."/>
            <person name="Zhao S."/>
            <person name="Li Z."/>
            <person name="Zhang A."/>
            <person name="Wang D."/>
            <person name="Liang C."/>
        </authorList>
    </citation>
    <scope>NUCLEOTIDE SEQUENCE [LARGE SCALE GENOMIC DNA]</scope>
    <source>
        <strain evidence="1">cv. G1812</strain>
    </source>
</reference>
<dbReference type="Gramene" id="TuG1812G0400001329.01.T01">
    <property type="protein sequence ID" value="TuG1812G0400001329.01.T01"/>
    <property type="gene ID" value="TuG1812G0400001329.01"/>
</dbReference>
<dbReference type="Proteomes" id="UP000015106">
    <property type="component" value="Chromosome 4"/>
</dbReference>
<reference evidence="2" key="1">
    <citation type="journal article" date="2013" name="Nature">
        <title>Draft genome of the wheat A-genome progenitor Triticum urartu.</title>
        <authorList>
            <person name="Ling H.Q."/>
            <person name="Zhao S."/>
            <person name="Liu D."/>
            <person name="Wang J."/>
            <person name="Sun H."/>
            <person name="Zhang C."/>
            <person name="Fan H."/>
            <person name="Li D."/>
            <person name="Dong L."/>
            <person name="Tao Y."/>
            <person name="Gao C."/>
            <person name="Wu H."/>
            <person name="Li Y."/>
            <person name="Cui Y."/>
            <person name="Guo X."/>
            <person name="Zheng S."/>
            <person name="Wang B."/>
            <person name="Yu K."/>
            <person name="Liang Q."/>
            <person name="Yang W."/>
            <person name="Lou X."/>
            <person name="Chen J."/>
            <person name="Feng M."/>
            <person name="Jian J."/>
            <person name="Zhang X."/>
            <person name="Luo G."/>
            <person name="Jiang Y."/>
            <person name="Liu J."/>
            <person name="Wang Z."/>
            <person name="Sha Y."/>
            <person name="Zhang B."/>
            <person name="Wu H."/>
            <person name="Tang D."/>
            <person name="Shen Q."/>
            <person name="Xue P."/>
            <person name="Zou S."/>
            <person name="Wang X."/>
            <person name="Liu X."/>
            <person name="Wang F."/>
            <person name="Yang Y."/>
            <person name="An X."/>
            <person name="Dong Z."/>
            <person name="Zhang K."/>
            <person name="Zhang X."/>
            <person name="Luo M.C."/>
            <person name="Dvorak J."/>
            <person name="Tong Y."/>
            <person name="Wang J."/>
            <person name="Yang H."/>
            <person name="Li Z."/>
            <person name="Wang D."/>
            <person name="Zhang A."/>
            <person name="Wang J."/>
        </authorList>
    </citation>
    <scope>NUCLEOTIDE SEQUENCE</scope>
    <source>
        <strain evidence="2">cv. G1812</strain>
    </source>
</reference>
<proteinExistence type="predicted"/>
<keyword evidence="2" id="KW-1185">Reference proteome</keyword>
<accession>A0A8R7Q1E6</accession>
<dbReference type="AlphaFoldDB" id="A0A8R7Q1E6"/>
<name>A0A8R7Q1E6_TRIUA</name>
<sequence length="129" mass="14235">SPTGLPPLQHIVSNLLPVPHCHAPYIYDIETDAAATQYDYGVDDPSLLPKQPDVGAQEPDATVDNDYYYSRGAYYYVQPADDDQEKFRRIPGRRPTPLSICIPVCASLLKANLFNLCLYSDIVASADSS</sequence>
<dbReference type="EnsemblPlants" id="TuG1812G0400001329.01.T01">
    <property type="protein sequence ID" value="TuG1812G0400001329.01.T01"/>
    <property type="gene ID" value="TuG1812G0400001329.01"/>
</dbReference>
<protein>
    <submittedName>
        <fullName evidence="1">Uncharacterized protein</fullName>
    </submittedName>
</protein>
<organism evidence="1 2">
    <name type="scientific">Triticum urartu</name>
    <name type="common">Red wild einkorn</name>
    <name type="synonym">Crithodium urartu</name>
    <dbReference type="NCBI Taxonomy" id="4572"/>
    <lineage>
        <taxon>Eukaryota</taxon>
        <taxon>Viridiplantae</taxon>
        <taxon>Streptophyta</taxon>
        <taxon>Embryophyta</taxon>
        <taxon>Tracheophyta</taxon>
        <taxon>Spermatophyta</taxon>
        <taxon>Magnoliopsida</taxon>
        <taxon>Liliopsida</taxon>
        <taxon>Poales</taxon>
        <taxon>Poaceae</taxon>
        <taxon>BOP clade</taxon>
        <taxon>Pooideae</taxon>
        <taxon>Triticodae</taxon>
        <taxon>Triticeae</taxon>
        <taxon>Triticinae</taxon>
        <taxon>Triticum</taxon>
    </lineage>
</organism>